<dbReference type="SUPFAM" id="SSF52467">
    <property type="entry name" value="DHS-like NAD/FAD-binding domain"/>
    <property type="match status" value="1"/>
</dbReference>
<evidence type="ECO:0000259" key="6">
    <source>
        <dbReference type="PROSITE" id="PS50305"/>
    </source>
</evidence>
<dbReference type="InterPro" id="IPR050134">
    <property type="entry name" value="NAD-dep_sirtuin_deacylases"/>
</dbReference>
<feature type="region of interest" description="Disordered" evidence="5">
    <location>
        <begin position="23"/>
        <end position="45"/>
    </location>
</feature>
<feature type="binding site" evidence="4">
    <location>
        <position position="202"/>
    </location>
    <ligand>
        <name>Zn(2+)</name>
        <dbReference type="ChEBI" id="CHEBI:29105"/>
    </ligand>
</feature>
<dbReference type="GO" id="GO:0046872">
    <property type="term" value="F:metal ion binding"/>
    <property type="evidence" value="ECO:0007669"/>
    <property type="project" value="UniProtKB-KW"/>
</dbReference>
<keyword evidence="4" id="KW-0862">Zinc</keyword>
<gene>
    <name evidence="7" type="ORF">EDD31_0980</name>
</gene>
<dbReference type="InterPro" id="IPR026591">
    <property type="entry name" value="Sirtuin_cat_small_dom_sf"/>
</dbReference>
<name>A0A3N2BBI5_9MICO</name>
<accession>A0A3N2BBI5</accession>
<evidence type="ECO:0000256" key="2">
    <source>
        <dbReference type="ARBA" id="ARBA00022679"/>
    </source>
</evidence>
<feature type="active site" description="Proton acceptor" evidence="4">
    <location>
        <position position="191"/>
    </location>
</feature>
<sequence length="348" mass="37078">MPEIGPSSLPAASAVSRAKLTESLLQPETLPPADPAAADPHSLAGLFPSGAAPRLVIRPTDIAPPAEDARPDPADLDAAIEPLVELLSGKRIAVLTGAGISTDSGVPDYRSPGSAPRRPMTHQQFISAESFRRHYWARNHLGWEHLAAAQPNAGHRALAAMEDAGHLTGLITQNIDMLHARAGSRHLVPIHGRYDRVRCLSCDAMTPRAEFDGVLESLNPGWRERVKELADLEVAPDADVVLKSTADFRIADCARCGGILQPDVVFFGQNSSRERVERASAIVDQADVLLVAGSSLAVMGGLRYVRRAAKAAKRVGIINRGSTRGDELATVRVHAGTSETLSLLAARL</sequence>
<dbReference type="AlphaFoldDB" id="A0A3N2BBI5"/>
<dbReference type="InterPro" id="IPR026590">
    <property type="entry name" value="Ssirtuin_cat_dom"/>
</dbReference>
<dbReference type="PROSITE" id="PS50305">
    <property type="entry name" value="SIRTUIN"/>
    <property type="match status" value="1"/>
</dbReference>
<dbReference type="InterPro" id="IPR003000">
    <property type="entry name" value="Sirtuin"/>
</dbReference>
<feature type="binding site" evidence="4">
    <location>
        <position position="253"/>
    </location>
    <ligand>
        <name>Zn(2+)</name>
        <dbReference type="ChEBI" id="CHEBI:29105"/>
    </ligand>
</feature>
<dbReference type="EC" id="2.3.1.286" evidence="1"/>
<evidence type="ECO:0000256" key="4">
    <source>
        <dbReference type="PROSITE-ProRule" id="PRU00236"/>
    </source>
</evidence>
<protein>
    <recommendedName>
        <fullName evidence="1">protein acetyllysine N-acetyltransferase</fullName>
        <ecNumber evidence="1">2.3.1.286</ecNumber>
    </recommendedName>
</protein>
<reference evidence="7 8" key="1">
    <citation type="submission" date="2018-11" db="EMBL/GenBank/DDBJ databases">
        <title>Sequencing the genomes of 1000 actinobacteria strains.</title>
        <authorList>
            <person name="Klenk H.-P."/>
        </authorList>
    </citation>
    <scope>NUCLEOTIDE SEQUENCE [LARGE SCALE GENOMIC DNA]</scope>
    <source>
        <strain evidence="7 8">DSM 11294</strain>
    </source>
</reference>
<evidence type="ECO:0000256" key="3">
    <source>
        <dbReference type="ARBA" id="ARBA00023027"/>
    </source>
</evidence>
<dbReference type="Gene3D" id="3.40.50.1220">
    <property type="entry name" value="TPP-binding domain"/>
    <property type="match status" value="1"/>
</dbReference>
<dbReference type="Pfam" id="PF02146">
    <property type="entry name" value="SIR2"/>
    <property type="match status" value="1"/>
</dbReference>
<keyword evidence="3" id="KW-0520">NAD</keyword>
<feature type="domain" description="Deacetylase sirtuin-type" evidence="6">
    <location>
        <begin position="73"/>
        <end position="348"/>
    </location>
</feature>
<comment type="caution">
    <text evidence="7">The sequence shown here is derived from an EMBL/GenBank/DDBJ whole genome shotgun (WGS) entry which is preliminary data.</text>
</comment>
<feature type="binding site" evidence="4">
    <location>
        <position position="199"/>
    </location>
    <ligand>
        <name>Zn(2+)</name>
        <dbReference type="ChEBI" id="CHEBI:29105"/>
    </ligand>
</feature>
<dbReference type="InterPro" id="IPR029035">
    <property type="entry name" value="DHS-like_NAD/FAD-binding_dom"/>
</dbReference>
<dbReference type="Gene3D" id="3.30.1600.10">
    <property type="entry name" value="SIR2/SIRT2 'Small Domain"/>
    <property type="match status" value="1"/>
</dbReference>
<keyword evidence="2" id="KW-0808">Transferase</keyword>
<evidence type="ECO:0000256" key="5">
    <source>
        <dbReference type="SAM" id="MobiDB-lite"/>
    </source>
</evidence>
<evidence type="ECO:0000313" key="8">
    <source>
        <dbReference type="Proteomes" id="UP000280668"/>
    </source>
</evidence>
<evidence type="ECO:0000256" key="1">
    <source>
        <dbReference type="ARBA" id="ARBA00012928"/>
    </source>
</evidence>
<dbReference type="PANTHER" id="PTHR11085:SF10">
    <property type="entry name" value="NAD-DEPENDENT PROTEIN DEACYLASE SIRTUIN-5, MITOCHONDRIAL-RELATED"/>
    <property type="match status" value="1"/>
</dbReference>
<dbReference type="EMBL" id="RKHK01000001">
    <property type="protein sequence ID" value="ROR72623.1"/>
    <property type="molecule type" value="Genomic_DNA"/>
</dbReference>
<dbReference type="PANTHER" id="PTHR11085">
    <property type="entry name" value="NAD-DEPENDENT PROTEIN DEACYLASE SIRTUIN-5, MITOCHONDRIAL-RELATED"/>
    <property type="match status" value="1"/>
</dbReference>
<proteinExistence type="predicted"/>
<organism evidence="7 8">
    <name type="scientific">Bogoriella caseilytica</name>
    <dbReference type="NCBI Taxonomy" id="56055"/>
    <lineage>
        <taxon>Bacteria</taxon>
        <taxon>Bacillati</taxon>
        <taxon>Actinomycetota</taxon>
        <taxon>Actinomycetes</taxon>
        <taxon>Micrococcales</taxon>
        <taxon>Bogoriellaceae</taxon>
        <taxon>Bogoriella</taxon>
    </lineage>
</organism>
<dbReference type="GO" id="GO:0070403">
    <property type="term" value="F:NAD+ binding"/>
    <property type="evidence" value="ECO:0007669"/>
    <property type="project" value="InterPro"/>
</dbReference>
<feature type="binding site" evidence="4">
    <location>
        <position position="256"/>
    </location>
    <ligand>
        <name>Zn(2+)</name>
        <dbReference type="ChEBI" id="CHEBI:29105"/>
    </ligand>
</feature>
<evidence type="ECO:0000313" key="7">
    <source>
        <dbReference type="EMBL" id="ROR72623.1"/>
    </source>
</evidence>
<dbReference type="GO" id="GO:0017136">
    <property type="term" value="F:histone deacetylase activity, NAD-dependent"/>
    <property type="evidence" value="ECO:0007669"/>
    <property type="project" value="TreeGrafter"/>
</dbReference>
<keyword evidence="8" id="KW-1185">Reference proteome</keyword>
<keyword evidence="4" id="KW-0479">Metal-binding</keyword>
<dbReference type="Proteomes" id="UP000280668">
    <property type="component" value="Unassembled WGS sequence"/>
</dbReference>